<comment type="function">
    <text evidence="13">Couples transcription and DNA repair by recognizing RNA polymerase (RNAP) stalled at DNA lesions. Mediates ATP-dependent release of RNAP and its truncated transcript from the DNA, and recruitment of nucleotide excision repair machinery to the damaged site.</text>
</comment>
<keyword evidence="17" id="KW-1185">Reference proteome</keyword>
<evidence type="ECO:0000256" key="12">
    <source>
        <dbReference type="ARBA" id="ARBA00070128"/>
    </source>
</evidence>
<dbReference type="KEGG" id="dat:HRM2_28210"/>
<dbReference type="InterPro" id="IPR005118">
    <property type="entry name" value="TRCF_C"/>
</dbReference>
<dbReference type="Gene3D" id="3.30.2060.10">
    <property type="entry name" value="Penicillin-binding protein 1b domain"/>
    <property type="match status" value="1"/>
</dbReference>
<evidence type="ECO:0000256" key="5">
    <source>
        <dbReference type="ARBA" id="ARBA00022801"/>
    </source>
</evidence>
<dbReference type="GO" id="GO:0003678">
    <property type="term" value="F:DNA helicase activity"/>
    <property type="evidence" value="ECO:0007669"/>
    <property type="project" value="TreeGrafter"/>
</dbReference>
<evidence type="ECO:0000256" key="13">
    <source>
        <dbReference type="HAMAP-Rule" id="MF_00969"/>
    </source>
</evidence>
<dbReference type="FunFam" id="3.40.50.300:FF:000546">
    <property type="entry name" value="Transcription-repair-coupling factor"/>
    <property type="match status" value="1"/>
</dbReference>
<evidence type="ECO:0000256" key="4">
    <source>
        <dbReference type="ARBA" id="ARBA00022763"/>
    </source>
</evidence>
<evidence type="ECO:0000256" key="6">
    <source>
        <dbReference type="ARBA" id="ARBA00022806"/>
    </source>
</evidence>
<dbReference type="SMART" id="SM00982">
    <property type="entry name" value="TRCF"/>
    <property type="match status" value="1"/>
</dbReference>
<dbReference type="SUPFAM" id="SSF143517">
    <property type="entry name" value="TRCF domain-like"/>
    <property type="match status" value="1"/>
</dbReference>
<dbReference type="Gene3D" id="2.40.10.170">
    <property type="match status" value="1"/>
</dbReference>
<dbReference type="Pfam" id="PF17757">
    <property type="entry name" value="UvrB_inter"/>
    <property type="match status" value="1"/>
</dbReference>
<dbReference type="InterPro" id="IPR037235">
    <property type="entry name" value="TRCF-like_C_D7"/>
</dbReference>
<evidence type="ECO:0000259" key="15">
    <source>
        <dbReference type="PROSITE" id="PS51194"/>
    </source>
</evidence>
<keyword evidence="2 13" id="KW-0963">Cytoplasm</keyword>
<dbReference type="InterPro" id="IPR036101">
    <property type="entry name" value="CarD-like/TRCF_RID_sf"/>
</dbReference>
<dbReference type="InterPro" id="IPR027417">
    <property type="entry name" value="P-loop_NTPase"/>
</dbReference>
<dbReference type="STRING" id="177437.HRM2_28210"/>
<feature type="domain" description="Helicase C-terminal" evidence="15">
    <location>
        <begin position="821"/>
        <end position="971"/>
    </location>
</feature>
<dbReference type="SMART" id="SM00490">
    <property type="entry name" value="HELICc"/>
    <property type="match status" value="1"/>
</dbReference>
<evidence type="ECO:0000256" key="9">
    <source>
        <dbReference type="ARBA" id="ARBA00023204"/>
    </source>
</evidence>
<dbReference type="Gene3D" id="3.90.1150.50">
    <property type="entry name" value="Transcription-repair-coupling factor, D7 domain"/>
    <property type="match status" value="1"/>
</dbReference>
<dbReference type="InterPro" id="IPR047112">
    <property type="entry name" value="RecG/Mfd"/>
</dbReference>
<keyword evidence="8 13" id="KW-0238">DNA-binding</keyword>
<dbReference type="EMBL" id="CP001087">
    <property type="protein sequence ID" value="ACN15910.1"/>
    <property type="molecule type" value="Genomic_DNA"/>
</dbReference>
<feature type="domain" description="Helicase ATP-binding" evidence="14">
    <location>
        <begin position="635"/>
        <end position="796"/>
    </location>
</feature>
<dbReference type="PROSITE" id="PS51194">
    <property type="entry name" value="HELICASE_CTER"/>
    <property type="match status" value="1"/>
</dbReference>
<dbReference type="InterPro" id="IPR004576">
    <property type="entry name" value="Mfd"/>
</dbReference>
<dbReference type="HAMAP" id="MF_00969">
    <property type="entry name" value="TRCF"/>
    <property type="match status" value="1"/>
</dbReference>
<evidence type="ECO:0000256" key="10">
    <source>
        <dbReference type="ARBA" id="ARBA00061104"/>
    </source>
</evidence>
<dbReference type="SMART" id="SM00487">
    <property type="entry name" value="DEXDc"/>
    <property type="match status" value="1"/>
</dbReference>
<accession>C0QJ97</accession>
<proteinExistence type="inferred from homology"/>
<dbReference type="GO" id="GO:0016787">
    <property type="term" value="F:hydrolase activity"/>
    <property type="evidence" value="ECO:0007669"/>
    <property type="project" value="UniProtKB-KW"/>
</dbReference>
<keyword evidence="7 13" id="KW-0067">ATP-binding</keyword>
<evidence type="ECO:0000313" key="17">
    <source>
        <dbReference type="Proteomes" id="UP000000442"/>
    </source>
</evidence>
<dbReference type="SUPFAM" id="SSF52540">
    <property type="entry name" value="P-loop containing nucleoside triphosphate hydrolases"/>
    <property type="match status" value="4"/>
</dbReference>
<dbReference type="EC" id="3.6.4.-" evidence="13"/>
<evidence type="ECO:0000259" key="14">
    <source>
        <dbReference type="PROSITE" id="PS51192"/>
    </source>
</evidence>
<dbReference type="eggNOG" id="COG1197">
    <property type="taxonomic scope" value="Bacteria"/>
</dbReference>
<organism evidence="16 17">
    <name type="scientific">Desulforapulum autotrophicum (strain ATCC 43914 / DSM 3382 / VKM B-1955 / HRM2)</name>
    <name type="common">Desulfobacterium autotrophicum</name>
    <dbReference type="NCBI Taxonomy" id="177437"/>
    <lineage>
        <taxon>Bacteria</taxon>
        <taxon>Pseudomonadati</taxon>
        <taxon>Thermodesulfobacteriota</taxon>
        <taxon>Desulfobacteria</taxon>
        <taxon>Desulfobacterales</taxon>
        <taxon>Desulfobacteraceae</taxon>
        <taxon>Desulforapulum</taxon>
    </lineage>
</organism>
<dbReference type="HOGENOM" id="CLU_005122_1_3_7"/>
<evidence type="ECO:0000313" key="16">
    <source>
        <dbReference type="EMBL" id="ACN15910.1"/>
    </source>
</evidence>
<dbReference type="GO" id="GO:0003684">
    <property type="term" value="F:damaged DNA binding"/>
    <property type="evidence" value="ECO:0007669"/>
    <property type="project" value="InterPro"/>
</dbReference>
<keyword evidence="6" id="KW-0347">Helicase</keyword>
<dbReference type="NCBIfam" id="TIGR00580">
    <property type="entry name" value="mfd"/>
    <property type="match status" value="1"/>
</dbReference>
<dbReference type="GO" id="GO:0005737">
    <property type="term" value="C:cytoplasm"/>
    <property type="evidence" value="ECO:0007669"/>
    <property type="project" value="UniProtKB-SubCell"/>
</dbReference>
<evidence type="ECO:0000256" key="2">
    <source>
        <dbReference type="ARBA" id="ARBA00022490"/>
    </source>
</evidence>
<dbReference type="Pfam" id="PF00270">
    <property type="entry name" value="DEAD"/>
    <property type="match status" value="1"/>
</dbReference>
<name>C0QJ97_DESAH</name>
<dbReference type="SMART" id="SM01058">
    <property type="entry name" value="CarD_TRCF"/>
    <property type="match status" value="1"/>
</dbReference>
<sequence length="1165" mass="130116">MIKQLLDTIAKRDTSIDLTGVHGSGSAYITAKLFASNDCSLVVVLPDRKRAMAFMDELEFYLPKGKRRVIYFPGYNILPFKALSFHSETASKRIAALYKLLSRREHHLIVTHVDTLLLKMIPRKRLADAADLVINNEEIDRDLLVARLNAGGYIRTSLVEEPGDYSVRGGILDVFSPSATFPVRIELFGDYVESLRFFSPITQRGIKDIQEIEIVPANEAVIDPAELPEILGRLRKAGADAGVDPVVIRGHVDKIREEGRFPGMEGMLSIVYPELDSFMDYVPDHALFLLENPLDIEAGATAFEQKARQNYTSALAENRLSVTPESLYIEWSQVKSRLFEKKPVCFKRLTMDRRETDSAAFSFDISDNTFLSSTLKGEGKTEALFQPLADWFLDKKNDGSRAVAVCSSTTQSQRLVAILRPYGVEPTFLKGFEEVENQKPGIYCIPGYASGNLTRGFVFPEQGIALVTNQEIFGAKRRRSAGGTKRAKSQFITPEELKEGDIVVHLEHGLGRYEGLVTLKLEGISGDFILISFRDDDRLYLPVDRMEMVEKYIGVDGYSPILDKIGGKTWQKSRAKAKKEVEKMAGELLKLYAERRVAKGFAFSRPDHFFNDFEASFPFEETPDQLKAIDDVLVDMESERPMDRLVCGDVGYGKTEVAIRATFKAVTDGKQVAIVVPTTILAEQHVHTFRERFGNYPITVESLSRFRTKGEQAKIVKDLEQGKLDVVIGTHRLLQKDIAFKSLGLLVIDEEQRFGVKHKEALKKRRSSVDVLALTATPIPRTLHMSLTGMRDISIISTPPVDRQPIVSYISEYDDAIAAGAIQKELERGGQIFFIHNNIKTIFKTAENLKKLVPEVRIAVAHGRLNEASLEKAMLQFINREIDMLVCTTIVESGLDIPSANTMIINRADMFGLAQIYQLRGRIGRGEEQAYAYLFVPEEHRLTRDAQKRLAALMEHRDLGSGFQIAMKDLQIRGAGSALGGSQSGHVAAVGYDMFLKLLDEAVADLKGQPLTDPLEPEINVTLSTFISDEYVQSIEQRLTIYRRLSQMTTVKEVAAMQQELVDRFGKLPEEAGNMLLKIMLRVLCVKAGVKKLDLTNTSLTLVFSAVHQRRPQALAGGVSMINAAHEFTAENTLRFSIGGKFKPVTRALGEAKKILQVIAPLVNP</sequence>
<dbReference type="InterPro" id="IPR011545">
    <property type="entry name" value="DEAD/DEAH_box_helicase_dom"/>
</dbReference>
<reference evidence="16 17" key="1">
    <citation type="journal article" date="2009" name="Environ. Microbiol.">
        <title>Genome sequence of Desulfobacterium autotrophicum HRM2, a marine sulfate reducer oxidizing organic carbon completely to carbon dioxide.</title>
        <authorList>
            <person name="Strittmatter A.W."/>
            <person name="Liesegang H."/>
            <person name="Rabus R."/>
            <person name="Decker I."/>
            <person name="Amann J."/>
            <person name="Andres S."/>
            <person name="Henne A."/>
            <person name="Fricke W.F."/>
            <person name="Martinez-Arias R."/>
            <person name="Bartels D."/>
            <person name="Goesmann A."/>
            <person name="Krause L."/>
            <person name="Puehler A."/>
            <person name="Klenk H.P."/>
            <person name="Richter M."/>
            <person name="Schuler M."/>
            <person name="Gloeckner F.O."/>
            <person name="Meyerdierks A."/>
            <person name="Gottschalk G."/>
            <person name="Amann R."/>
        </authorList>
    </citation>
    <scope>NUCLEOTIDE SEQUENCE [LARGE SCALE GENOMIC DNA]</scope>
    <source>
        <strain evidence="17">ATCC 43914 / DSM 3382 / HRM2</strain>
    </source>
</reference>
<dbReference type="CDD" id="cd17991">
    <property type="entry name" value="DEXHc_TRCF"/>
    <property type="match status" value="1"/>
</dbReference>
<dbReference type="Pfam" id="PF00271">
    <property type="entry name" value="Helicase_C"/>
    <property type="match status" value="1"/>
</dbReference>
<keyword evidence="9 13" id="KW-0234">DNA repair</keyword>
<evidence type="ECO:0000256" key="8">
    <source>
        <dbReference type="ARBA" id="ARBA00023125"/>
    </source>
</evidence>
<evidence type="ECO:0000256" key="1">
    <source>
        <dbReference type="ARBA" id="ARBA00004496"/>
    </source>
</evidence>
<keyword evidence="4 13" id="KW-0227">DNA damage</keyword>
<dbReference type="OrthoDB" id="9804325at2"/>
<dbReference type="PANTHER" id="PTHR47964">
    <property type="entry name" value="ATP-DEPENDENT DNA HELICASE HOMOLOG RECG, CHLOROPLASTIC"/>
    <property type="match status" value="1"/>
</dbReference>
<comment type="similarity">
    <text evidence="11 13">In the C-terminal section; belongs to the helicase family. RecG subfamily.</text>
</comment>
<dbReference type="Proteomes" id="UP000000442">
    <property type="component" value="Chromosome"/>
</dbReference>
<dbReference type="GO" id="GO:0000716">
    <property type="term" value="P:transcription-coupled nucleotide-excision repair, DNA damage recognition"/>
    <property type="evidence" value="ECO:0007669"/>
    <property type="project" value="UniProtKB-UniRule"/>
</dbReference>
<evidence type="ECO:0000256" key="3">
    <source>
        <dbReference type="ARBA" id="ARBA00022741"/>
    </source>
</evidence>
<dbReference type="RefSeq" id="WP_015904673.1">
    <property type="nucleotide sequence ID" value="NC_012108.1"/>
</dbReference>
<comment type="subcellular location">
    <subcellularLocation>
        <location evidence="1 13">Cytoplasm</location>
    </subcellularLocation>
</comment>
<comment type="similarity">
    <text evidence="10 13">In the N-terminal section; belongs to the UvrB family.</text>
</comment>
<dbReference type="InterPro" id="IPR001650">
    <property type="entry name" value="Helicase_C-like"/>
</dbReference>
<dbReference type="PROSITE" id="PS51192">
    <property type="entry name" value="HELICASE_ATP_BIND_1"/>
    <property type="match status" value="1"/>
</dbReference>
<dbReference type="GO" id="GO:0006355">
    <property type="term" value="P:regulation of DNA-templated transcription"/>
    <property type="evidence" value="ECO:0007669"/>
    <property type="project" value="UniProtKB-UniRule"/>
</dbReference>
<dbReference type="InterPro" id="IPR003711">
    <property type="entry name" value="CarD-like/TRCF_RID"/>
</dbReference>
<dbReference type="Pfam" id="PF03461">
    <property type="entry name" value="TRCF"/>
    <property type="match status" value="1"/>
</dbReference>
<dbReference type="Gene3D" id="3.40.50.11180">
    <property type="match status" value="1"/>
</dbReference>
<gene>
    <name evidence="13 16" type="primary">mfd</name>
    <name evidence="16" type="ordered locus">HRM2_28210</name>
</gene>
<evidence type="ECO:0000256" key="7">
    <source>
        <dbReference type="ARBA" id="ARBA00022840"/>
    </source>
</evidence>
<keyword evidence="5 13" id="KW-0378">Hydrolase</keyword>
<keyword evidence="3 13" id="KW-0547">Nucleotide-binding</keyword>
<dbReference type="InterPro" id="IPR014001">
    <property type="entry name" value="Helicase_ATP-bd"/>
</dbReference>
<protein>
    <recommendedName>
        <fullName evidence="12 13">Transcription-repair-coupling factor</fullName>
        <shortName evidence="13">TRCF</shortName>
        <ecNumber evidence="13">3.6.4.-</ecNumber>
    </recommendedName>
</protein>
<dbReference type="Pfam" id="PF02559">
    <property type="entry name" value="CarD_TRCF_RID"/>
    <property type="match status" value="1"/>
</dbReference>
<dbReference type="InterPro" id="IPR041471">
    <property type="entry name" value="UvrB_inter"/>
</dbReference>
<dbReference type="SUPFAM" id="SSF141259">
    <property type="entry name" value="CarD-like"/>
    <property type="match status" value="1"/>
</dbReference>
<dbReference type="PANTHER" id="PTHR47964:SF1">
    <property type="entry name" value="ATP-DEPENDENT DNA HELICASE HOMOLOG RECG, CHLOROPLASTIC"/>
    <property type="match status" value="1"/>
</dbReference>
<dbReference type="AlphaFoldDB" id="C0QJ97"/>
<dbReference type="GO" id="GO:0005524">
    <property type="term" value="F:ATP binding"/>
    <property type="evidence" value="ECO:0007669"/>
    <property type="project" value="UniProtKB-UniRule"/>
</dbReference>
<dbReference type="Gene3D" id="3.40.50.300">
    <property type="entry name" value="P-loop containing nucleotide triphosphate hydrolases"/>
    <property type="match status" value="2"/>
</dbReference>
<evidence type="ECO:0000256" key="11">
    <source>
        <dbReference type="ARBA" id="ARBA00061399"/>
    </source>
</evidence>